<dbReference type="InterPro" id="IPR000719">
    <property type="entry name" value="Prot_kinase_dom"/>
</dbReference>
<evidence type="ECO:0000313" key="3">
    <source>
        <dbReference type="Proteomes" id="UP000822688"/>
    </source>
</evidence>
<keyword evidence="3" id="KW-1185">Reference proteome</keyword>
<dbReference type="Gene3D" id="3.30.200.20">
    <property type="entry name" value="Phosphorylase Kinase, domain 1"/>
    <property type="match status" value="1"/>
</dbReference>
<accession>A0A8T0H7P9</accession>
<evidence type="ECO:0000259" key="1">
    <source>
        <dbReference type="PROSITE" id="PS50011"/>
    </source>
</evidence>
<dbReference type="GO" id="GO:0005524">
    <property type="term" value="F:ATP binding"/>
    <property type="evidence" value="ECO:0007669"/>
    <property type="project" value="InterPro"/>
</dbReference>
<dbReference type="EMBL" id="CM026428">
    <property type="protein sequence ID" value="KAG0566238.1"/>
    <property type="molecule type" value="Genomic_DNA"/>
</dbReference>
<dbReference type="Gene3D" id="1.10.510.10">
    <property type="entry name" value="Transferase(Phosphotransferase) domain 1"/>
    <property type="match status" value="2"/>
</dbReference>
<evidence type="ECO:0000313" key="2">
    <source>
        <dbReference type="EMBL" id="KAG0566238.1"/>
    </source>
</evidence>
<dbReference type="AlphaFoldDB" id="A0A8T0H7P9"/>
<dbReference type="PROSITE" id="PS00108">
    <property type="entry name" value="PROTEIN_KINASE_ST"/>
    <property type="match status" value="2"/>
</dbReference>
<feature type="domain" description="Protein kinase" evidence="1">
    <location>
        <begin position="418"/>
        <end position="690"/>
    </location>
</feature>
<gene>
    <name evidence="2" type="ORF">KC19_7G048400</name>
</gene>
<sequence length="707" mass="80697">MHDARTLGYGQHYRILFQQPPDIIGGCLEKPIFRLLLGWLRQERNSGRSTVRLRNQCIADVEIPDLIVFAMESFDPASKTDEIFLSNGDTLPARFNVDSKNIVKGEQIGEGNLTVYRAHWLGCGLDVAVKEFAYKDTFRSVKTSALEVTRMLNVRHPNVLKLYGFYLKAQEDLVLQCSMIMELMDCDLHTFTEQRVKDGLPLSDDEVVYIATEIARGMQHIHKSGYVHRDLKPQNVLIKKSLVTSFHVVVKIADFGSSEALADGNCDRKAGTTRYKAPEQFDGDAKLVPAKLDVYSFGCICFKLLTGEDPPWKDPSESIKRLDSKCGDRNLRLVVGIIRNCVAITPEARPDFDEICGILGPALEEIWSRQARPEATFGRRSSRPPGFDRDREGRLKSIVDKWKLPKDYTNYVIPSEDFFVRRELGEGGEAVIYEVEWNGTVCAMKSFPEIPELERRALRILPKLVHRNIVTFMGYTVVQQGEESSAGDCAIVMEILERDLLQFLEVERLKVERRKWKPPDRPILCERRQWEVMKGIAEGMVYLHRKGVCHGDLKPQNVIVSAWNTEDVIVKLIDFIDAPLLRCTTAYAAPEVLVSGWRRRTRQEGELDQKKADVYSFGITCSSILASRATYEYWFENFRPSARFREGVIDGSLRPVLPKETRADVKRLVERCWDGHPSSRPDFSEICHFLSHTEPLESKSRNQCTLL</sequence>
<protein>
    <recommendedName>
        <fullName evidence="1">Protein kinase domain-containing protein</fullName>
    </recommendedName>
</protein>
<reference evidence="2" key="1">
    <citation type="submission" date="2020-06" db="EMBL/GenBank/DDBJ databases">
        <title>WGS assembly of Ceratodon purpureus strain R40.</title>
        <authorList>
            <person name="Carey S.B."/>
            <person name="Jenkins J."/>
            <person name="Shu S."/>
            <person name="Lovell J.T."/>
            <person name="Sreedasyam A."/>
            <person name="Maumus F."/>
            <person name="Tiley G.P."/>
            <person name="Fernandez-Pozo N."/>
            <person name="Barry K."/>
            <person name="Chen C."/>
            <person name="Wang M."/>
            <person name="Lipzen A."/>
            <person name="Daum C."/>
            <person name="Saski C.A."/>
            <person name="Payton A.C."/>
            <person name="Mcbreen J.C."/>
            <person name="Conrad R.E."/>
            <person name="Kollar L.M."/>
            <person name="Olsson S."/>
            <person name="Huttunen S."/>
            <person name="Landis J.B."/>
            <person name="Wickett N.J."/>
            <person name="Johnson M.G."/>
            <person name="Rensing S.A."/>
            <person name="Grimwood J."/>
            <person name="Schmutz J."/>
            <person name="Mcdaniel S.F."/>
        </authorList>
    </citation>
    <scope>NUCLEOTIDE SEQUENCE</scope>
    <source>
        <strain evidence="2">R40</strain>
    </source>
</reference>
<dbReference type="GO" id="GO:0004674">
    <property type="term" value="F:protein serine/threonine kinase activity"/>
    <property type="evidence" value="ECO:0007669"/>
    <property type="project" value="TreeGrafter"/>
</dbReference>
<dbReference type="SMART" id="SM00220">
    <property type="entry name" value="S_TKc"/>
    <property type="match status" value="2"/>
</dbReference>
<feature type="domain" description="Protein kinase" evidence="1">
    <location>
        <begin position="102"/>
        <end position="363"/>
    </location>
</feature>
<proteinExistence type="predicted"/>
<comment type="caution">
    <text evidence="2">The sequence shown here is derived from an EMBL/GenBank/DDBJ whole genome shotgun (WGS) entry which is preliminary data.</text>
</comment>
<organism evidence="2 3">
    <name type="scientific">Ceratodon purpureus</name>
    <name type="common">Fire moss</name>
    <name type="synonym">Dicranum purpureum</name>
    <dbReference type="NCBI Taxonomy" id="3225"/>
    <lineage>
        <taxon>Eukaryota</taxon>
        <taxon>Viridiplantae</taxon>
        <taxon>Streptophyta</taxon>
        <taxon>Embryophyta</taxon>
        <taxon>Bryophyta</taxon>
        <taxon>Bryophytina</taxon>
        <taxon>Bryopsida</taxon>
        <taxon>Dicranidae</taxon>
        <taxon>Pseudoditrichales</taxon>
        <taxon>Ditrichaceae</taxon>
        <taxon>Ceratodon</taxon>
    </lineage>
</organism>
<dbReference type="PANTHER" id="PTHR44329:SF260">
    <property type="entry name" value="PROTEIN KINASE DOMAIN-CONTAINING PROTEIN"/>
    <property type="match status" value="1"/>
</dbReference>
<dbReference type="PROSITE" id="PS50011">
    <property type="entry name" value="PROTEIN_KINASE_DOM"/>
    <property type="match status" value="2"/>
</dbReference>
<dbReference type="Proteomes" id="UP000822688">
    <property type="component" value="Chromosome 7"/>
</dbReference>
<name>A0A8T0H7P9_CERPU</name>
<dbReference type="InterPro" id="IPR008271">
    <property type="entry name" value="Ser/Thr_kinase_AS"/>
</dbReference>
<dbReference type="Pfam" id="PF00069">
    <property type="entry name" value="Pkinase"/>
    <property type="match status" value="2"/>
</dbReference>
<dbReference type="SUPFAM" id="SSF56112">
    <property type="entry name" value="Protein kinase-like (PK-like)"/>
    <property type="match status" value="2"/>
</dbReference>
<dbReference type="PANTHER" id="PTHR44329">
    <property type="entry name" value="SERINE/THREONINE-PROTEIN KINASE TNNI3K-RELATED"/>
    <property type="match status" value="1"/>
</dbReference>
<dbReference type="InterPro" id="IPR051681">
    <property type="entry name" value="Ser/Thr_Kinases-Pseudokinases"/>
</dbReference>
<dbReference type="InterPro" id="IPR011009">
    <property type="entry name" value="Kinase-like_dom_sf"/>
</dbReference>